<evidence type="ECO:0008006" key="3">
    <source>
        <dbReference type="Google" id="ProtNLM"/>
    </source>
</evidence>
<dbReference type="RefSeq" id="WP_256958474.1">
    <property type="nucleotide sequence ID" value="NZ_FWFD01000019.1"/>
</dbReference>
<accession>A0A1X6WRV7</accession>
<sequence>MTLILNNSMLSFTQDSNVKGITETLRTTAIANRDDSTRVKQGQFKIMKSDFEKDFKKSFEKSKLVKSKTLSYTFDYLPDSSDGIKAIRVKVVGDGQEYQATCVVNFAES</sequence>
<dbReference type="EMBL" id="FWFD01000019">
    <property type="protein sequence ID" value="SLM87091.1"/>
    <property type="molecule type" value="Genomic_DNA"/>
</dbReference>
<proteinExistence type="predicted"/>
<organism evidence="1 2">
    <name type="scientific">Vagococcus fluvialis bH819</name>
    <dbReference type="NCBI Taxonomy" id="1255619"/>
    <lineage>
        <taxon>Bacteria</taxon>
        <taxon>Bacillati</taxon>
        <taxon>Bacillota</taxon>
        <taxon>Bacilli</taxon>
        <taxon>Lactobacillales</taxon>
        <taxon>Enterococcaceae</taxon>
        <taxon>Vagococcus</taxon>
    </lineage>
</organism>
<protein>
    <recommendedName>
        <fullName evidence="3">Phage protein</fullName>
    </recommendedName>
</protein>
<dbReference type="Proteomes" id="UP000195918">
    <property type="component" value="Unassembled WGS sequence"/>
</dbReference>
<dbReference type="AlphaFoldDB" id="A0A1X6WRV7"/>
<evidence type="ECO:0000313" key="2">
    <source>
        <dbReference type="Proteomes" id="UP000195918"/>
    </source>
</evidence>
<keyword evidence="2" id="KW-1185">Reference proteome</keyword>
<evidence type="ECO:0000313" key="1">
    <source>
        <dbReference type="EMBL" id="SLM87091.1"/>
    </source>
</evidence>
<name>A0A1X6WRV7_9ENTE</name>
<gene>
    <name evidence="1" type="ORF">FM121_13415</name>
</gene>
<reference evidence="2" key="1">
    <citation type="submission" date="2017-02" db="EMBL/GenBank/DDBJ databases">
        <authorList>
            <person name="Dridi B."/>
        </authorList>
    </citation>
    <scope>NUCLEOTIDE SEQUENCE [LARGE SCALE GENOMIC DNA]</scope>
    <source>
        <strain evidence="2">bH819</strain>
    </source>
</reference>